<dbReference type="PIRSF" id="PIRSF036696">
    <property type="entry name" value="ACY-1"/>
    <property type="match status" value="1"/>
</dbReference>
<dbReference type="InterPro" id="IPR036264">
    <property type="entry name" value="Bact_exopeptidase_dim_dom"/>
</dbReference>
<name>A0A381QDA2_9ZZZZ</name>
<dbReference type="GO" id="GO:0016787">
    <property type="term" value="F:hydrolase activity"/>
    <property type="evidence" value="ECO:0007669"/>
    <property type="project" value="UniProtKB-KW"/>
</dbReference>
<keyword evidence="4" id="KW-0378">Hydrolase</keyword>
<dbReference type="GO" id="GO:0046872">
    <property type="term" value="F:metal ion binding"/>
    <property type="evidence" value="ECO:0007669"/>
    <property type="project" value="UniProtKB-KW"/>
</dbReference>
<proteinExistence type="inferred from homology"/>
<dbReference type="InterPro" id="IPR011650">
    <property type="entry name" value="Peptidase_M20_dimer"/>
</dbReference>
<feature type="domain" description="Peptidase M20 dimerisation" evidence="6">
    <location>
        <begin position="218"/>
        <end position="356"/>
    </location>
</feature>
<evidence type="ECO:0000256" key="5">
    <source>
        <dbReference type="ARBA" id="ARBA00022833"/>
    </source>
</evidence>
<dbReference type="SUPFAM" id="SSF53187">
    <property type="entry name" value="Zn-dependent exopeptidases"/>
    <property type="match status" value="1"/>
</dbReference>
<dbReference type="Gene3D" id="3.30.70.360">
    <property type="match status" value="1"/>
</dbReference>
<comment type="cofactor">
    <cofactor evidence="1">
        <name>Zn(2+)</name>
        <dbReference type="ChEBI" id="CHEBI:29105"/>
    </cofactor>
</comment>
<dbReference type="PANTHER" id="PTHR43808">
    <property type="entry name" value="ACETYLORNITHINE DEACETYLASE"/>
    <property type="match status" value="1"/>
</dbReference>
<evidence type="ECO:0000256" key="4">
    <source>
        <dbReference type="ARBA" id="ARBA00022801"/>
    </source>
</evidence>
<dbReference type="PANTHER" id="PTHR43808:SF8">
    <property type="entry name" value="PEPTIDASE M20 DIMERISATION DOMAIN-CONTAINING PROTEIN"/>
    <property type="match status" value="1"/>
</dbReference>
<dbReference type="InterPro" id="IPR002933">
    <property type="entry name" value="Peptidase_M20"/>
</dbReference>
<sequence length="468" mass="51867">MLKTIRCSLTISVLLVAAQHVSAQVDLGALQDEAVGWLQEYIRINTINPPGNEIRGAEFFARLFEAEGIEYEIAESAPGRGNIWARLEGGDRPGIVLLHHIDVVPADERYWDNDPLSGELRDGYIYGRGALDTKTSGILHLATFLALHRSGIPLNRDVVFMGTADEEAGGFFGAGWLVENRPELFSNIGFLLNEGGGGSVVEGRVQFGVEVTQKVPYWLRLKTTGEPGHGSRPLVSYASLELIEALERLRLHEFEARIIPAVDSHFRGMAAQHPEPWQTRFQDFGSAIQEPEVLEELQLYNPSLHTLTRNTCSITRFEGSNKINVVSPEVWAEIDCRLLPDQDPQVWLRELQGVVGPEVEIEVLMGFTPAVSTTETQLYEMIRDVTLEELPGASFVPQVQGGFTDSHFFRDLGIVSYGYSATATPSEDAGGVHGNNERVTEENVRRGVTMTVKILERFAATRPISEEE</sequence>
<evidence type="ECO:0000313" key="7">
    <source>
        <dbReference type="EMBL" id="SUZ76057.1"/>
    </source>
</evidence>
<protein>
    <recommendedName>
        <fullName evidence="6">Peptidase M20 dimerisation domain-containing protein</fullName>
    </recommendedName>
</protein>
<evidence type="ECO:0000256" key="2">
    <source>
        <dbReference type="ARBA" id="ARBA00006247"/>
    </source>
</evidence>
<comment type="similarity">
    <text evidence="2">Belongs to the peptidase M20A family.</text>
</comment>
<organism evidence="7">
    <name type="scientific">marine metagenome</name>
    <dbReference type="NCBI Taxonomy" id="408172"/>
    <lineage>
        <taxon>unclassified sequences</taxon>
        <taxon>metagenomes</taxon>
        <taxon>ecological metagenomes</taxon>
    </lineage>
</organism>
<dbReference type="SUPFAM" id="SSF55031">
    <property type="entry name" value="Bacterial exopeptidase dimerisation domain"/>
    <property type="match status" value="1"/>
</dbReference>
<dbReference type="AlphaFoldDB" id="A0A381QDA2"/>
<evidence type="ECO:0000256" key="3">
    <source>
        <dbReference type="ARBA" id="ARBA00022723"/>
    </source>
</evidence>
<keyword evidence="5" id="KW-0862">Zinc</keyword>
<keyword evidence="3" id="KW-0479">Metal-binding</keyword>
<dbReference type="Gene3D" id="3.40.630.10">
    <property type="entry name" value="Zn peptidases"/>
    <property type="match status" value="1"/>
</dbReference>
<accession>A0A381QDA2</accession>
<evidence type="ECO:0000256" key="1">
    <source>
        <dbReference type="ARBA" id="ARBA00001947"/>
    </source>
</evidence>
<dbReference type="Gene3D" id="1.10.150.900">
    <property type="match status" value="1"/>
</dbReference>
<evidence type="ECO:0000259" key="6">
    <source>
        <dbReference type="Pfam" id="PF07687"/>
    </source>
</evidence>
<dbReference type="Pfam" id="PF01546">
    <property type="entry name" value="Peptidase_M20"/>
    <property type="match status" value="1"/>
</dbReference>
<gene>
    <name evidence="7" type="ORF">METZ01_LOCUS28911</name>
</gene>
<dbReference type="EMBL" id="UINC01001263">
    <property type="protein sequence ID" value="SUZ76057.1"/>
    <property type="molecule type" value="Genomic_DNA"/>
</dbReference>
<dbReference type="Pfam" id="PF07687">
    <property type="entry name" value="M20_dimer"/>
    <property type="match status" value="1"/>
</dbReference>
<reference evidence="7" key="1">
    <citation type="submission" date="2018-05" db="EMBL/GenBank/DDBJ databases">
        <authorList>
            <person name="Lanie J.A."/>
            <person name="Ng W.-L."/>
            <person name="Kazmierczak K.M."/>
            <person name="Andrzejewski T.M."/>
            <person name="Davidsen T.M."/>
            <person name="Wayne K.J."/>
            <person name="Tettelin H."/>
            <person name="Glass J.I."/>
            <person name="Rusch D."/>
            <person name="Podicherti R."/>
            <person name="Tsui H.-C.T."/>
            <person name="Winkler M.E."/>
        </authorList>
    </citation>
    <scope>NUCLEOTIDE SEQUENCE</scope>
</reference>
<dbReference type="InterPro" id="IPR050072">
    <property type="entry name" value="Peptidase_M20A"/>
</dbReference>